<dbReference type="AlphaFoldDB" id="A0A512IU36"/>
<reference evidence="2 3" key="1">
    <citation type="submission" date="2019-07" db="EMBL/GenBank/DDBJ databases">
        <title>Whole genome shotgun sequence of Methylobacterium haplocladii NBRC 107714.</title>
        <authorList>
            <person name="Hosoyama A."/>
            <person name="Uohara A."/>
            <person name="Ohji S."/>
            <person name="Ichikawa N."/>
        </authorList>
    </citation>
    <scope>NUCLEOTIDE SEQUENCE [LARGE SCALE GENOMIC DNA]</scope>
    <source>
        <strain evidence="2 3">NBRC 107714</strain>
    </source>
</reference>
<feature type="region of interest" description="Disordered" evidence="1">
    <location>
        <begin position="48"/>
        <end position="72"/>
    </location>
</feature>
<keyword evidence="3" id="KW-1185">Reference proteome</keyword>
<dbReference type="Proteomes" id="UP000321258">
    <property type="component" value="Unassembled WGS sequence"/>
</dbReference>
<name>A0A512IU36_9HYPH</name>
<organism evidence="2 3">
    <name type="scientific">Methylobacterium haplocladii</name>
    <dbReference type="NCBI Taxonomy" id="1176176"/>
    <lineage>
        <taxon>Bacteria</taxon>
        <taxon>Pseudomonadati</taxon>
        <taxon>Pseudomonadota</taxon>
        <taxon>Alphaproteobacteria</taxon>
        <taxon>Hyphomicrobiales</taxon>
        <taxon>Methylobacteriaceae</taxon>
        <taxon>Methylobacterium</taxon>
    </lineage>
</organism>
<sequence>MVAVTVFVPVSIRASWLAPWLATKMEAGETGVAATKSAVASQADRITTVGHDPAPSFRGSPKARTRNLPDTLRPVVGSGFRFAAPE</sequence>
<evidence type="ECO:0000256" key="1">
    <source>
        <dbReference type="SAM" id="MobiDB-lite"/>
    </source>
</evidence>
<evidence type="ECO:0000313" key="3">
    <source>
        <dbReference type="Proteomes" id="UP000321258"/>
    </source>
</evidence>
<evidence type="ECO:0000313" key="2">
    <source>
        <dbReference type="EMBL" id="GEP01220.1"/>
    </source>
</evidence>
<protein>
    <submittedName>
        <fullName evidence="2">Uncharacterized protein</fullName>
    </submittedName>
</protein>
<proteinExistence type="predicted"/>
<comment type="caution">
    <text evidence="2">The sequence shown here is derived from an EMBL/GenBank/DDBJ whole genome shotgun (WGS) entry which is preliminary data.</text>
</comment>
<dbReference type="EMBL" id="BJZT01000040">
    <property type="protein sequence ID" value="GEP01220.1"/>
    <property type="molecule type" value="Genomic_DNA"/>
</dbReference>
<accession>A0A512IU36</accession>
<gene>
    <name evidence="2" type="ORF">MHA02_36070</name>
</gene>